<dbReference type="InterPro" id="IPR000073">
    <property type="entry name" value="AB_hydrolase_1"/>
</dbReference>
<dbReference type="PANTHER" id="PTHR43798">
    <property type="entry name" value="MONOACYLGLYCEROL LIPASE"/>
    <property type="match status" value="1"/>
</dbReference>
<evidence type="ECO:0000259" key="1">
    <source>
        <dbReference type="Pfam" id="PF00561"/>
    </source>
</evidence>
<keyword evidence="2" id="KW-0378">Hydrolase</keyword>
<dbReference type="PRINTS" id="PR00111">
    <property type="entry name" value="ABHYDROLASE"/>
</dbReference>
<dbReference type="InterPro" id="IPR029058">
    <property type="entry name" value="AB_hydrolase_fold"/>
</dbReference>
<dbReference type="GO" id="GO:0016787">
    <property type="term" value="F:hydrolase activity"/>
    <property type="evidence" value="ECO:0007669"/>
    <property type="project" value="UniProtKB-KW"/>
</dbReference>
<organism evidence="2 3">
    <name type="scientific">Gelidibacter salicanalis</name>
    <dbReference type="NCBI Taxonomy" id="291193"/>
    <lineage>
        <taxon>Bacteria</taxon>
        <taxon>Pseudomonadati</taxon>
        <taxon>Bacteroidota</taxon>
        <taxon>Flavobacteriia</taxon>
        <taxon>Flavobacteriales</taxon>
        <taxon>Flavobacteriaceae</taxon>
        <taxon>Gelidibacter</taxon>
    </lineage>
</organism>
<proteinExistence type="predicted"/>
<comment type="caution">
    <text evidence="2">The sequence shown here is derived from an EMBL/GenBank/DDBJ whole genome shotgun (WGS) entry which is preliminary data.</text>
</comment>
<accession>A0A934NGD6</accession>
<reference evidence="2 3" key="1">
    <citation type="submission" date="2020-09" db="EMBL/GenBank/DDBJ databases">
        <title>Draft genome of Gelidibacter salicanalis PAMC21136.</title>
        <authorList>
            <person name="Park H."/>
        </authorList>
    </citation>
    <scope>NUCLEOTIDE SEQUENCE [LARGE SCALE GENOMIC DNA]</scope>
    <source>
        <strain evidence="2 3">PAMC21136</strain>
    </source>
</reference>
<sequence>MILEYKDIPVFYEEQGQGTPVVLLHGFLETSVMWQELIPAIAQNSRVISIDLLGHGATGCLGYIHTMEMMADAVLFVLNHLKIEKSIIIGHSMGGYVALALAEAHPERVEKLCLMNSSPFPDSSEKQINRDRAVEAVKYNHKNFIRMSIANLFSPDNKERFDGEIEIIKMIAMDLPIQGIVAALEGMKIRKDRSMWLKQLALPKLAILGRKDPVLNYDSLRPQLEDLGVEIIDFPDGHMSHIENKKELTYNLLRFVEI</sequence>
<protein>
    <submittedName>
        <fullName evidence="2">Alpha/beta hydrolase</fullName>
    </submittedName>
</protein>
<dbReference type="Pfam" id="PF00561">
    <property type="entry name" value="Abhydrolase_1"/>
    <property type="match status" value="1"/>
</dbReference>
<dbReference type="SUPFAM" id="SSF53474">
    <property type="entry name" value="alpha/beta-Hydrolases"/>
    <property type="match status" value="1"/>
</dbReference>
<dbReference type="Proteomes" id="UP000662373">
    <property type="component" value="Unassembled WGS sequence"/>
</dbReference>
<dbReference type="InterPro" id="IPR050266">
    <property type="entry name" value="AB_hydrolase_sf"/>
</dbReference>
<dbReference type="EMBL" id="JAEHJZ010000004">
    <property type="protein sequence ID" value="MBJ7879466.1"/>
    <property type="molecule type" value="Genomic_DNA"/>
</dbReference>
<gene>
    <name evidence="2" type="ORF">JEM65_02180</name>
</gene>
<name>A0A934NGD6_9FLAO</name>
<feature type="domain" description="AB hydrolase-1" evidence="1">
    <location>
        <begin position="20"/>
        <end position="130"/>
    </location>
</feature>
<evidence type="ECO:0000313" key="3">
    <source>
        <dbReference type="Proteomes" id="UP000662373"/>
    </source>
</evidence>
<evidence type="ECO:0000313" key="2">
    <source>
        <dbReference type="EMBL" id="MBJ7879466.1"/>
    </source>
</evidence>
<dbReference type="RefSeq" id="WP_199596917.1">
    <property type="nucleotide sequence ID" value="NZ_JAEHJZ010000004.1"/>
</dbReference>
<dbReference type="Gene3D" id="3.40.50.1820">
    <property type="entry name" value="alpha/beta hydrolase"/>
    <property type="match status" value="1"/>
</dbReference>
<keyword evidence="3" id="KW-1185">Reference proteome</keyword>
<dbReference type="AlphaFoldDB" id="A0A934NGD6"/>